<dbReference type="InterPro" id="IPR011050">
    <property type="entry name" value="Pectin_lyase_fold/virulence"/>
</dbReference>
<dbReference type="Gene3D" id="2.60.120.200">
    <property type="match status" value="2"/>
</dbReference>
<dbReference type="InterPro" id="IPR012334">
    <property type="entry name" value="Pectin_lyas_fold"/>
</dbReference>
<dbReference type="Gene3D" id="2.160.20.10">
    <property type="entry name" value="Single-stranded right-handed beta-helix, Pectin lyase-like"/>
    <property type="match status" value="1"/>
</dbReference>
<comment type="caution">
    <text evidence="2">The sequence shown here is derived from an EMBL/GenBank/DDBJ whole genome shotgun (WGS) entry which is preliminary data.</text>
</comment>
<evidence type="ECO:0000313" key="3">
    <source>
        <dbReference type="Proteomes" id="UP000245680"/>
    </source>
</evidence>
<dbReference type="OrthoDB" id="3938151at2"/>
<dbReference type="InterPro" id="IPR013320">
    <property type="entry name" value="ConA-like_dom_sf"/>
</dbReference>
<dbReference type="Proteomes" id="UP000245680">
    <property type="component" value="Unassembled WGS sequence"/>
</dbReference>
<reference evidence="2 3" key="1">
    <citation type="submission" date="2018-05" db="EMBL/GenBank/DDBJ databases">
        <title>Rhodobacteraceae gen. nov., sp. nov. isolated from sea water.</title>
        <authorList>
            <person name="Ren Y."/>
        </authorList>
    </citation>
    <scope>NUCLEOTIDE SEQUENCE [LARGE SCALE GENOMIC DNA]</scope>
    <source>
        <strain evidence="2 3">TG-679</strain>
    </source>
</reference>
<proteinExistence type="predicted"/>
<evidence type="ECO:0000259" key="1">
    <source>
        <dbReference type="PROSITE" id="PS50093"/>
    </source>
</evidence>
<gene>
    <name evidence="2" type="ORF">DKT77_14215</name>
</gene>
<keyword evidence="3" id="KW-1185">Reference proteome</keyword>
<feature type="domain" description="PKD" evidence="1">
    <location>
        <begin position="445"/>
        <end position="498"/>
    </location>
</feature>
<dbReference type="Pfam" id="PF13385">
    <property type="entry name" value="Laminin_G_3"/>
    <property type="match status" value="1"/>
</dbReference>
<accession>A0A2V2LDS7</accession>
<name>A0A2V2LDS7_9RHOB</name>
<dbReference type="InterPro" id="IPR039448">
    <property type="entry name" value="Beta_helix"/>
</dbReference>
<dbReference type="InterPro" id="IPR000601">
    <property type="entry name" value="PKD_dom"/>
</dbReference>
<dbReference type="InterPro" id="IPR006626">
    <property type="entry name" value="PbH1"/>
</dbReference>
<dbReference type="SUPFAM" id="SSF51126">
    <property type="entry name" value="Pectin lyase-like"/>
    <property type="match status" value="1"/>
</dbReference>
<dbReference type="SMART" id="SM00710">
    <property type="entry name" value="PbH1"/>
    <property type="match status" value="5"/>
</dbReference>
<sequence>MAEDKISISAASETTVVVTDELSLKAAIDSLAQTGGGTVLLDGKSGPYSLDLRDTGSPDAMVHLAPLDPDIPPVIEALDLNGVSGLSVSGMLFRSAAPDGTHDIRIVKSSMIELRDNVMRGHADGYLIEGGTAQVGDSLMFVRFSSGITFSGNTVSHYFSGIGALDSSGLRIESNSFSHLQGDGIQGGGLTDTVISGNVMSDFFGSTQTINHSDMIQLWGSYTSTPNRNVTISDNVLIAGGQAATQGIFIRNEDFASDRPAQGFFEDITITGNLVHNATRNGISVSDVRGLEVSHNTVLWDEGASTQGSPTAAPSSSPPWILVRNIEQLTMAGNIAENYSMVDLPPEAMDLLGDNVRVSYSSKSDAMFSDRLFVDLSSADVDNLDGLMLRPDAPLAPQYGANDLIAGLSNGSPRAVIMGSMDPRGAFRVDLEAGLITAGGVIEYPVDAVARWHFDDGTVLEGARVTHQFASSGPKNVRLEIIDPVVGTIAAQRLLEVEDPVLLHLDFDGGPQDLSTFASSIAIRDPDAAAMTDGLSGDGFALTGLSSLTVSNAAVQLYDLDRFAIDLAINPTTLDAQGELFSQHSIMKAFVTAAGGVGFQLVTDTGSFALQSDAGVLSTGVWQTLGIDYSAADASLSLSVDGTIVAQTEAHGVTAAPTPWGLVVGRGWNPSADAVLDDLIIMKHRPPEAEQAAAPAPAPTTEALVDFHFDNDLVDASRFATSAAARRPLDEVFTTRDGRTGLDLQSGNQVDISRLAKQLSELDSFDLKLDFARAEGGESGGLINLHTVFDLDLLRDDSLRFKLNTDEGSFSVVTAPGAISEAQWHSLAVSYSDAEDRLALYVDDVLLAETQASGTTAAMSYWPMVVGESWGATAEVVIDRFLVEAPIESFDMLL</sequence>
<evidence type="ECO:0000313" key="2">
    <source>
        <dbReference type="EMBL" id="PWR01961.1"/>
    </source>
</evidence>
<dbReference type="CDD" id="cd00146">
    <property type="entry name" value="PKD"/>
    <property type="match status" value="1"/>
</dbReference>
<dbReference type="RefSeq" id="WP_109812351.1">
    <property type="nucleotide sequence ID" value="NZ_QGKU01000045.1"/>
</dbReference>
<dbReference type="EMBL" id="QGKU01000045">
    <property type="protein sequence ID" value="PWR01961.1"/>
    <property type="molecule type" value="Genomic_DNA"/>
</dbReference>
<organism evidence="2 3">
    <name type="scientific">Meridianimarinicoccus roseus</name>
    <dbReference type="NCBI Taxonomy" id="2072018"/>
    <lineage>
        <taxon>Bacteria</taxon>
        <taxon>Pseudomonadati</taxon>
        <taxon>Pseudomonadota</taxon>
        <taxon>Alphaproteobacteria</taxon>
        <taxon>Rhodobacterales</taxon>
        <taxon>Paracoccaceae</taxon>
        <taxon>Meridianimarinicoccus</taxon>
    </lineage>
</organism>
<protein>
    <recommendedName>
        <fullName evidence="1">PKD domain-containing protein</fullName>
    </recommendedName>
</protein>
<dbReference type="PROSITE" id="PS50093">
    <property type="entry name" value="PKD"/>
    <property type="match status" value="1"/>
</dbReference>
<dbReference type="Pfam" id="PF13229">
    <property type="entry name" value="Beta_helix"/>
    <property type="match status" value="1"/>
</dbReference>
<dbReference type="SUPFAM" id="SSF49899">
    <property type="entry name" value="Concanavalin A-like lectins/glucanases"/>
    <property type="match status" value="2"/>
</dbReference>
<dbReference type="AlphaFoldDB" id="A0A2V2LDS7"/>